<evidence type="ECO:0000259" key="4">
    <source>
        <dbReference type="PROSITE" id="PS50932"/>
    </source>
</evidence>
<keyword evidence="3" id="KW-0804">Transcription</keyword>
<dbReference type="SUPFAM" id="SSF53822">
    <property type="entry name" value="Periplasmic binding protein-like I"/>
    <property type="match status" value="1"/>
</dbReference>
<reference evidence="5 6" key="1">
    <citation type="submission" date="2023-07" db="EMBL/GenBank/DDBJ databases">
        <title>Genomic Encyclopedia of Type Strains, Phase IV (KMG-IV): sequencing the most valuable type-strain genomes for metagenomic binning, comparative biology and taxonomic classification.</title>
        <authorList>
            <person name="Goeker M."/>
        </authorList>
    </citation>
    <scope>NUCLEOTIDE SEQUENCE [LARGE SCALE GENOMIC DNA]</scope>
    <source>
        <strain evidence="5 6">DSM 19619</strain>
    </source>
</reference>
<evidence type="ECO:0000256" key="3">
    <source>
        <dbReference type="ARBA" id="ARBA00023163"/>
    </source>
</evidence>
<keyword evidence="2" id="KW-0238">DNA-binding</keyword>
<keyword evidence="6" id="KW-1185">Reference proteome</keyword>
<dbReference type="Gene3D" id="1.10.260.40">
    <property type="entry name" value="lambda repressor-like DNA-binding domains"/>
    <property type="match status" value="1"/>
</dbReference>
<gene>
    <name evidence="5" type="ORF">QO011_000845</name>
</gene>
<dbReference type="PROSITE" id="PS50932">
    <property type="entry name" value="HTH_LACI_2"/>
    <property type="match status" value="1"/>
</dbReference>
<feature type="domain" description="HTH lacI-type" evidence="4">
    <location>
        <begin position="8"/>
        <end position="62"/>
    </location>
</feature>
<dbReference type="PANTHER" id="PTHR30146:SF33">
    <property type="entry name" value="TRANSCRIPTIONAL REGULATOR"/>
    <property type="match status" value="1"/>
</dbReference>
<dbReference type="InterPro" id="IPR046335">
    <property type="entry name" value="LacI/GalR-like_sensor"/>
</dbReference>
<evidence type="ECO:0000313" key="6">
    <source>
        <dbReference type="Proteomes" id="UP001242480"/>
    </source>
</evidence>
<dbReference type="EMBL" id="JAUSVX010000001">
    <property type="protein sequence ID" value="MDQ0467850.1"/>
    <property type="molecule type" value="Genomic_DNA"/>
</dbReference>
<keyword evidence="1" id="KW-0805">Transcription regulation</keyword>
<dbReference type="InterPro" id="IPR000843">
    <property type="entry name" value="HTH_LacI"/>
</dbReference>
<dbReference type="CDD" id="cd01575">
    <property type="entry name" value="PBP1_GntR"/>
    <property type="match status" value="1"/>
</dbReference>
<protein>
    <submittedName>
        <fullName evidence="5">LacI family gluconate utilization system Gnt-I transcriptional repressor</fullName>
    </submittedName>
</protein>
<sequence>MGSPPRKPTMQDVSRLAGVSPMTVSRVLADPQRVTEPTRRRVLEAVAQLRYVPDMVAGSLSSRRTSFIAVILPTLTNANFADTAHGLTEALRPADYQPLIGYTMYRLDEEERLIRAMLARRPEAVVVAGTVHTKAASELLHQAGVPVVEIWERPDRPIDRAVGFSNHEAGRAAARRLIALGHRRIGALGPGIDGAARDFRGEDRLAGFAAALREAGLGDELVLRHGEPPVSFDHGARALAVLLERAGDVEAVFAVSDIAAVGALMECRRRGIRVPEDLSLIGFGDFEIGRQCVPSIDTIRVDAQRIGRRTGELLLALLGKGSPAGEPASLDVGFELVVRETTAAARRERGGEP</sequence>
<evidence type="ECO:0000256" key="1">
    <source>
        <dbReference type="ARBA" id="ARBA00023015"/>
    </source>
</evidence>
<dbReference type="Pfam" id="PF00356">
    <property type="entry name" value="LacI"/>
    <property type="match status" value="1"/>
</dbReference>
<dbReference type="Proteomes" id="UP001242480">
    <property type="component" value="Unassembled WGS sequence"/>
</dbReference>
<dbReference type="Gene3D" id="3.40.50.2300">
    <property type="match status" value="2"/>
</dbReference>
<name>A0ABU0J2K1_9HYPH</name>
<dbReference type="CDD" id="cd01392">
    <property type="entry name" value="HTH_LacI"/>
    <property type="match status" value="1"/>
</dbReference>
<accession>A0ABU0J2K1</accession>
<evidence type="ECO:0000313" key="5">
    <source>
        <dbReference type="EMBL" id="MDQ0467850.1"/>
    </source>
</evidence>
<dbReference type="InterPro" id="IPR010982">
    <property type="entry name" value="Lambda_DNA-bd_dom_sf"/>
</dbReference>
<proteinExistence type="predicted"/>
<comment type="caution">
    <text evidence="5">The sequence shown here is derived from an EMBL/GenBank/DDBJ whole genome shotgun (WGS) entry which is preliminary data.</text>
</comment>
<evidence type="ECO:0000256" key="2">
    <source>
        <dbReference type="ARBA" id="ARBA00023125"/>
    </source>
</evidence>
<dbReference type="InterPro" id="IPR028082">
    <property type="entry name" value="Peripla_BP_I"/>
</dbReference>
<organism evidence="5 6">
    <name type="scientific">Labrys wisconsinensis</name>
    <dbReference type="NCBI Taxonomy" id="425677"/>
    <lineage>
        <taxon>Bacteria</taxon>
        <taxon>Pseudomonadati</taxon>
        <taxon>Pseudomonadota</taxon>
        <taxon>Alphaproteobacteria</taxon>
        <taxon>Hyphomicrobiales</taxon>
        <taxon>Xanthobacteraceae</taxon>
        <taxon>Labrys</taxon>
    </lineage>
</organism>
<dbReference type="PANTHER" id="PTHR30146">
    <property type="entry name" value="LACI-RELATED TRANSCRIPTIONAL REPRESSOR"/>
    <property type="match status" value="1"/>
</dbReference>
<dbReference type="Pfam" id="PF13377">
    <property type="entry name" value="Peripla_BP_3"/>
    <property type="match status" value="1"/>
</dbReference>
<dbReference type="SUPFAM" id="SSF47413">
    <property type="entry name" value="lambda repressor-like DNA-binding domains"/>
    <property type="match status" value="1"/>
</dbReference>
<dbReference type="SMART" id="SM00354">
    <property type="entry name" value="HTH_LACI"/>
    <property type="match status" value="1"/>
</dbReference>